<evidence type="ECO:0000256" key="1">
    <source>
        <dbReference type="ARBA" id="ARBA00004430"/>
    </source>
</evidence>
<dbReference type="FunFam" id="1.10.8.1220:FF:000001">
    <property type="entry name" value="Dynein axonemal heavy chain 5"/>
    <property type="match status" value="1"/>
</dbReference>
<keyword evidence="4" id="KW-0493">Microtubule</keyword>
<comment type="subcellular location">
    <subcellularLocation>
        <location evidence="1">Cytoplasm</location>
        <location evidence="1">Cytoskeleton</location>
        <location evidence="1">Cilium axoneme</location>
    </subcellularLocation>
</comment>
<dbReference type="GO" id="GO:0051959">
    <property type="term" value="F:dynein light intermediate chain binding"/>
    <property type="evidence" value="ECO:0007669"/>
    <property type="project" value="InterPro"/>
</dbReference>
<dbReference type="Gene3D" id="6.10.140.1060">
    <property type="match status" value="1"/>
</dbReference>
<dbReference type="Pfam" id="PF03028">
    <property type="entry name" value="Dynein_heavy"/>
    <property type="match status" value="1"/>
</dbReference>
<dbReference type="Pfam" id="PF18199">
    <property type="entry name" value="Dynein_C"/>
    <property type="match status" value="1"/>
</dbReference>
<evidence type="ECO:0000259" key="16">
    <source>
        <dbReference type="SMART" id="SM00382"/>
    </source>
</evidence>
<evidence type="ECO:0000256" key="8">
    <source>
        <dbReference type="ARBA" id="ARBA00023017"/>
    </source>
</evidence>
<dbReference type="Pfam" id="PF08393">
    <property type="entry name" value="DHC_N2"/>
    <property type="match status" value="1"/>
</dbReference>
<keyword evidence="5" id="KW-0677">Repeat</keyword>
<dbReference type="InterPro" id="IPR013602">
    <property type="entry name" value="Dynein_heavy_linker"/>
</dbReference>
<dbReference type="Pfam" id="PF17852">
    <property type="entry name" value="Dynein_AAA_lid"/>
    <property type="match status" value="1"/>
</dbReference>
<dbReference type="InterPro" id="IPR024743">
    <property type="entry name" value="Dynein_HC_stalk"/>
</dbReference>
<dbReference type="Pfam" id="PF12777">
    <property type="entry name" value="MT"/>
    <property type="match status" value="1"/>
</dbReference>
<dbReference type="FunFam" id="1.20.58.1120:FF:000001">
    <property type="entry name" value="dynein heavy chain 2, axonemal"/>
    <property type="match status" value="1"/>
</dbReference>
<dbReference type="FunFam" id="3.40.50.300:FF:002141">
    <property type="entry name" value="Dynein heavy chain"/>
    <property type="match status" value="1"/>
</dbReference>
<feature type="coiled-coil region" evidence="14">
    <location>
        <begin position="2828"/>
        <end position="2897"/>
    </location>
</feature>
<dbReference type="GO" id="GO:0003341">
    <property type="term" value="P:cilium movement"/>
    <property type="evidence" value="ECO:0007669"/>
    <property type="project" value="UniProtKB-ARBA"/>
</dbReference>
<evidence type="ECO:0000256" key="10">
    <source>
        <dbReference type="ARBA" id="ARBA00023069"/>
    </source>
</evidence>
<dbReference type="Pfam" id="PF22597">
    <property type="entry name" value="DYN_lid"/>
    <property type="match status" value="1"/>
</dbReference>
<dbReference type="FunFam" id="1.20.920.30:FF:000002">
    <property type="entry name" value="Dynein axonemal heavy chain 3"/>
    <property type="match status" value="1"/>
</dbReference>
<dbReference type="InterPro" id="IPR004273">
    <property type="entry name" value="Dynein_heavy_D6_P-loop"/>
</dbReference>
<evidence type="ECO:0000256" key="3">
    <source>
        <dbReference type="ARBA" id="ARBA00022490"/>
    </source>
</evidence>
<keyword evidence="12" id="KW-0206">Cytoskeleton</keyword>
<feature type="region of interest" description="Disordered" evidence="15">
    <location>
        <begin position="1"/>
        <end position="30"/>
    </location>
</feature>
<dbReference type="Gene3D" id="1.20.58.1120">
    <property type="match status" value="1"/>
</dbReference>
<dbReference type="Gene3D" id="1.10.8.720">
    <property type="entry name" value="Region D6 of dynein motor"/>
    <property type="match status" value="1"/>
</dbReference>
<keyword evidence="10" id="KW-0969">Cilium</keyword>
<dbReference type="InterPro" id="IPR024317">
    <property type="entry name" value="Dynein_heavy_chain_D4_dom"/>
</dbReference>
<dbReference type="Gene3D" id="1.20.920.20">
    <property type="match status" value="1"/>
</dbReference>
<evidence type="ECO:0000256" key="12">
    <source>
        <dbReference type="ARBA" id="ARBA00023212"/>
    </source>
</evidence>
<dbReference type="InterPro" id="IPR041466">
    <property type="entry name" value="Dynein_AAA5_ext"/>
</dbReference>
<dbReference type="InterPro" id="IPR042228">
    <property type="entry name" value="Dynein_linker_3"/>
</dbReference>
<evidence type="ECO:0000256" key="13">
    <source>
        <dbReference type="ARBA" id="ARBA00023273"/>
    </source>
</evidence>
<evidence type="ECO:0000256" key="15">
    <source>
        <dbReference type="SAM" id="MobiDB-lite"/>
    </source>
</evidence>
<evidence type="ECO:0000256" key="9">
    <source>
        <dbReference type="ARBA" id="ARBA00023054"/>
    </source>
</evidence>
<dbReference type="GO" id="GO:0005874">
    <property type="term" value="C:microtubule"/>
    <property type="evidence" value="ECO:0007669"/>
    <property type="project" value="UniProtKB-KW"/>
</dbReference>
<sequence length="4053" mass="466021">MASELNLSEENKSIKSNNDLKNPEKNVDTQTLHTKYLQAVLYEKEDPEPLSGFLEYTKRREDYDNNIGKEVEVEDDDSLESTKSEVSASIESKTEESIVKTEEPPDILDIDNIIHEFKTVAEYRFIYLVYAANKKSKFFSPYNFKIVLFKNIDTNCFFTLSNDGFMSHIEDEITFTPFAEFEKEYTFYKKIIKYLKLFGKYQQWKCLHFWYKFISWKKYDHKRQKLQIPLAAFILGTLLPKTSLEISEVINEIMKIFLYDGSVAEENTLQQFKEQQMDSITTAIKKIKFFRLSIKNLMLVACENVLKESGFTIDDSEYNINHKETFNLIVKLNDTPFEQKRSKLKVCKRICRFITSIDYIFQSNLHKFVQKQILRFDTDVYKHYKYIPSDDLLTGTDVETVLEGDRSLDDPKSPLFIVEVSLTKAGIKFNYSLNDYTTYISFLMEDWRTIMVTHSTPLLDDVDFNSFMRPSISGKMVDRLCDDGPPLQFLFDIDEEYKCTMEKILNYISINFEAVRKYLERVEYVYNIYKENEDLNREIIRNETSLTNFRKMLEKYKQQLYDVNKINSNQMIGMFDLKFHLLKNTARPTCNLLLELVEETLAKVGNKLVKELLIEINESLKYLYTTPSNATQFVDYKKFLQTYTKRLEELDVELNYIKELYELAEEFEIPIADEDTDNYDKFSEELTTLQIEFEDICNDQDNLVDDFVKTIDPQIEDMLREVEKINIEAQEPWLIDINSDVEHVLSSLSILSAQLAELQIESNLYKSYQRYFRVEMTKVDILTEASEAVRLRLLLRNSLAEWENKMDVWETENFHNLDVEQMNTFLALNLKYVVQFTKNIPECELINLIDEKVHSFKAKMSIIAMLRNPNLKNHHWVKVEQILGTKFPINQTLTLKILEELDVFSYGAEIMEVSGQASSEATLEAILKKIEDSWKIVDLIILPYKNTHDIFILGSLEEVQLTLEEANMNLNTLISSKHVVMIRSRVEEWIKSMNIMNDVLTEWQTCQNNWIYLESIFSAPDIQRQLPNEASLFSQVNSSWKAIMLRAEKNPLAISTCTDTDLLKSLIKNNKQLEQIMLYLEAYLESKRVIFPRFYFLSNDELIEIIAQARNTRAVQPHMNKCFDAIWRIQFKNDDKEGNPLTPDKEDSSPTNIISMISPEREIVKFALGVKATGNVEFWLTRVEKEMVNTLRTSMFIAMGDYDKIPREKWVLGHAAQLIIAVSQMMWCRDVHKIFKFDSNIQEKLVEFEQKCFKLSISDLNNLAAMVRGRLTTLQRSVICALITIDVHARDIMSTMVVRKINSDLNFEWLKQLRYYWDTVEGCVAYMANARWLYAFEYLGASPRLVITPLTDKCYLCLMGALQLNLGGAPAGPAGTGKTETTKDLAKALATQCVVFNCSDGLDYKMMGKFFSGLAQSGAWCCFDEFNRIEIEVLSVIAQQLITIMNAKLINATKFMFEGREIKLVKTCAAFITMNPGYAGRSELPDNLQALFRPMAMMVPDYGLIAEVILYSEGFESSKMLSQKMVKMYKLCSEQLSIQDHYDFGMRAVKSVLVMAGSLKRQNPFINEDLVLIRALRDSNLPKFLKDDAILFQGILNDLFPGIVLPEQDYGMFLSTTKSVMENYGFQIEECIYVKVIQLLETIIVRHGIMTVGPTGGGKTSVLKILSKTLTELYNNKIEEQYYRPVKIYQLNPKAITMSELYGEVNLLTMEWRDGLLGKFVRETVQTTKEIFQWVVCDGPVDAIWIENLNTVLDDNKLLCLANSERIKLSSWVRMIFEVGDLSQASPATVSRCGMVYIDAAELGWLPYVRSWINRLKNDAIQNSPEIKKYLLTLFETYVYEGFSFIKKHCLAPIIQVEISKVTMMCTIIESLFNDPDSFDAETENSKIINYICQSFIFSYLWSLGSNLIDASQKKFESLVFNQFENHSEFSISAGIKLFDVYLNTVTKSFENWDSIVPKFIYSADTPYFELLVPTVDSIRYAYVMQRLVQMNQPVMITGTTGVGKTSVANLVMQNLATTGDWITGIINFSAQTSSNRTQEILESKLVKKKRNRFGAPGTKRLAIFIDDVNMPKPEVYGAQPPIELLRQLLDCGGMYDRDKLDWKYIENLILCTICAPPGGGRNPLTPRFTRHFSMMFIPTTSENAMRTIFSSILDGFFEEFPPVIANSCPEIVEASIDVYLRISEDLLPTPAKSHYVFNLRDLSKTIQGVLQADFITIPDRKHLFRLWYHETLRVYHDRLVCQEDRSYFYNLLQTMCNRYFETKVMEFSKSDKNLTRPPMLVFGDFMNPSSSENRIYEEITDIDKLKKVLTENLMDFNMVYNKDMNIIFFMDAIEHITRIARILRSERGNALLVGVSGMGKQSLTKLASHINNYKCFQIELTKSYDHSAFHEDLVNVYYKAGAKFEDTTFLFTDNQIVQEVFLEDINNILNSGEVPNLFKHDDLEKVIIACRSAAIESGVSSENRDAIFRYFIQRVRSKLHLVISMSPIGDAFRRRCRLFPSLVNNSTIDWFDDWPKEALLSVAYNSLGMFSQTGNLNLINNLTNICNSMHESVSEATKKFYDQMRRHYYVTPKSYLEFLKLYLKMHEFQTNKIKSESDRISKGLGKLYETFNMVGDMKNRLKAMEPVLLEKNEASLKLMKNLTIEKAGVDTVREVVLVEEAAAKIKADAAQAIAEDAQKDLALAMPAMIAAKAALEALNKKDINELRVFNKPPKLVHTVMEAVCLLLEKKTDWASAKIVLGDSNFLKTLQEYDTDNISDKMINQLKPYIDNPEFVPKKVAYQSGVAKSMCMWVRAVYSYSLIFRVVEPKRKKQQEAEGELNIVLTELRAKQQMLVDVQARLKKLEDTYDESVAEKNKLELNISKTQSRLNRSDLLVEALSDEQLRWENNIQMLSQRLLTVTGDTIIAAGSVNYLGPFTDEYRKDITHLWLQLLTQYEIKHTANYSLSTVLIDSFELRSWNMCGLPRDLVSTDSAIIVTRASRWPLMIDPQEQANKWIKALESDNSLKTCKGTDSDVMNVIVDAVRLGYTVLIEGVEEHIDPTLRPILENITFTRGGRMLMRIGNTDIEYDDQFRFYMTTKMSNPHYLPDICIQVTLVNFTVTPSGLEDQLLVDVVRLEMPDLEAKRTETIVSINDDNNLLKEMEDKTLRMINMSKGNILDDEELIETLNNSKDTSIIIAGRLIDAEETEQYIGIARERYRVVAKRGSCLYFVVAQLSEIDTMYQFSLNYFSSIFCNVIKNTDKKMRMDIKMPTMIEDITRAVYTNVSRGLFERHKSIFSFLISVSINLQSGKVTNDQWNFLLRGPIGKVKRKMTIKPAVFGLTEDIWKTLNYMSETFATFKHLPENCTGPIQISLGEFIQDIHLDHENNNLAINWNTKLNSFEKLMIIKAFKEEKLIFAITNYISTELGQTFIESPGVSLNLLYNDTSSTIPLIFILSPGSDPFVAFQKFATEFGTIDKLRAISLGQGQGPIAEKLIKDGQKEGNWIFLQNCHLASSWMLQMENLVQNLIENPTNIKPEFRLFLSSMPSKSFPTFVLQNSLKVTNEPPKGLRANMKRSFTDINSDFFEINAFSSDWRKMVFGLCFFHAIILERKKFGSLGWNIAYSFTDSDRECAMLLLHMYCLTAKEIPWDALQYVTGEINYGGRVTDSWDQITLKTVLLNFFGPHTLEKGYKYSKSGTYYCPEKAKCTTVDEYQLFIDKLPIIEEPEIFGMHENANIAYQTKETQEALLTIIEAYPKSLTGTAGKSDDEIVMEMAIDISERLMNAIDLSEAHSTIMNTDDKGRLPSLSTVLSQEIERFNKLLNIIHNSLNDLRKAIKGLVVMSAELEGVYLAFMNNMVPKMWLNKAYPSLKALGSWVKDLALRLDFINIWMKFGSPPSYWISGLYFPQGFMTGCLQRHARKYAIPIDSLKVDFELTQTILVQEEIAAVHAATAKEDNNAYKGLTKLEDGVYVHGLYLDAGRIDLTTGLLVDPTPGDLYPPLPAIRLVPTVDLDEETLRYNCPLYKTSARAGVLSTTGHSTNFVIAVLLPTDFPQSYWTLKGTALITQLTN</sequence>
<dbReference type="GO" id="GO:0045505">
    <property type="term" value="F:dynein intermediate chain binding"/>
    <property type="evidence" value="ECO:0007669"/>
    <property type="project" value="InterPro"/>
</dbReference>
<evidence type="ECO:0000313" key="17">
    <source>
        <dbReference type="EMBL" id="CAI6353363.1"/>
    </source>
</evidence>
<protein>
    <recommendedName>
        <fullName evidence="16">AAA+ ATPase domain-containing protein</fullName>
    </recommendedName>
</protein>
<keyword evidence="8" id="KW-0243">Dynein</keyword>
<dbReference type="GO" id="GO:0005930">
    <property type="term" value="C:axoneme"/>
    <property type="evidence" value="ECO:0007669"/>
    <property type="project" value="UniProtKB-SubCell"/>
</dbReference>
<dbReference type="Gene3D" id="1.20.140.100">
    <property type="entry name" value="Dynein heavy chain, N-terminal domain 2"/>
    <property type="match status" value="1"/>
</dbReference>
<evidence type="ECO:0000313" key="18">
    <source>
        <dbReference type="Proteomes" id="UP001160148"/>
    </source>
</evidence>
<dbReference type="InterPro" id="IPR043160">
    <property type="entry name" value="Dynein_C_barrel"/>
</dbReference>
<dbReference type="GO" id="GO:0005524">
    <property type="term" value="F:ATP binding"/>
    <property type="evidence" value="ECO:0007669"/>
    <property type="project" value="UniProtKB-KW"/>
</dbReference>
<dbReference type="FunFam" id="3.40.50.300:FF:001145">
    <property type="entry name" value="Putative dynein heavy chain"/>
    <property type="match status" value="1"/>
</dbReference>
<dbReference type="FunFam" id="3.20.180.20:FF:000001">
    <property type="entry name" value="Dynein axonemal heavy chain 5"/>
    <property type="match status" value="1"/>
</dbReference>
<comment type="similarity">
    <text evidence="2">Belongs to the dynein heavy chain family.</text>
</comment>
<dbReference type="EMBL" id="CARXXK010000002">
    <property type="protein sequence ID" value="CAI6353363.1"/>
    <property type="molecule type" value="Genomic_DNA"/>
</dbReference>
<keyword evidence="13" id="KW-0966">Cell projection</keyword>
<evidence type="ECO:0000256" key="6">
    <source>
        <dbReference type="ARBA" id="ARBA00022741"/>
    </source>
</evidence>
<dbReference type="FunFam" id="1.20.1270.280:FF:000001">
    <property type="entry name" value="dynein heavy chain 7, axonemal"/>
    <property type="match status" value="1"/>
</dbReference>
<dbReference type="InterPro" id="IPR027417">
    <property type="entry name" value="P-loop_NTPase"/>
</dbReference>
<dbReference type="Pfam" id="PF12774">
    <property type="entry name" value="AAA_6"/>
    <property type="match status" value="1"/>
</dbReference>
<dbReference type="Gene3D" id="3.20.180.20">
    <property type="entry name" value="Dynein heavy chain, N-terminal domain 2"/>
    <property type="match status" value="1"/>
</dbReference>
<dbReference type="InterPro" id="IPR042219">
    <property type="entry name" value="AAA_lid_11_sf"/>
</dbReference>
<dbReference type="InterPro" id="IPR042222">
    <property type="entry name" value="Dynein_2_N"/>
</dbReference>
<dbReference type="GO" id="GO:0008569">
    <property type="term" value="F:minus-end-directed microtubule motor activity"/>
    <property type="evidence" value="ECO:0007669"/>
    <property type="project" value="InterPro"/>
</dbReference>
<dbReference type="FunFam" id="1.10.8.720:FF:000001">
    <property type="entry name" value="dynein heavy chain 7, axonemal"/>
    <property type="match status" value="1"/>
</dbReference>
<dbReference type="Gene3D" id="1.10.8.710">
    <property type="match status" value="1"/>
</dbReference>
<dbReference type="PANTHER" id="PTHR22878">
    <property type="entry name" value="DYNEIN HEAVY CHAIN 6, AXONEMAL-LIKE-RELATED"/>
    <property type="match status" value="1"/>
</dbReference>
<dbReference type="InterPro" id="IPR003593">
    <property type="entry name" value="AAA+_ATPase"/>
</dbReference>
<keyword evidence="7" id="KW-0067">ATP-binding</keyword>
<keyword evidence="3" id="KW-0963">Cytoplasm</keyword>
<keyword evidence="11" id="KW-0505">Motor protein</keyword>
<dbReference type="FunFam" id="1.10.287.2620:FF:000001">
    <property type="entry name" value="Cytoplasmic dynein heavy chain 1"/>
    <property type="match status" value="1"/>
</dbReference>
<dbReference type="Pfam" id="PF12775">
    <property type="entry name" value="AAA_7"/>
    <property type="match status" value="1"/>
</dbReference>
<dbReference type="SUPFAM" id="SSF52540">
    <property type="entry name" value="P-loop containing nucleoside triphosphate hydrolases"/>
    <property type="match status" value="4"/>
</dbReference>
<name>A0AAV0WC58_9HEMI</name>
<dbReference type="FunFam" id="1.20.920.20:FF:000001">
    <property type="entry name" value="dynein heavy chain 2, axonemal"/>
    <property type="match status" value="1"/>
</dbReference>
<accession>A0AAV0WC58</accession>
<keyword evidence="6" id="KW-0547">Nucleotide-binding</keyword>
<dbReference type="SMART" id="SM00382">
    <property type="entry name" value="AAA"/>
    <property type="match status" value="3"/>
</dbReference>
<dbReference type="InterPro" id="IPR035706">
    <property type="entry name" value="AAA_9"/>
</dbReference>
<dbReference type="Proteomes" id="UP001160148">
    <property type="component" value="Unassembled WGS sequence"/>
</dbReference>
<dbReference type="Gene3D" id="1.10.8.1220">
    <property type="match status" value="1"/>
</dbReference>
<dbReference type="InterPro" id="IPR054354">
    <property type="entry name" value="DYNC2H1-like_lid"/>
</dbReference>
<evidence type="ECO:0000256" key="7">
    <source>
        <dbReference type="ARBA" id="ARBA00022840"/>
    </source>
</evidence>
<dbReference type="FunFam" id="3.10.490.20:FF:000005">
    <property type="entry name" value="Dynein axonemal heavy chain 6"/>
    <property type="match status" value="1"/>
</dbReference>
<dbReference type="Gene3D" id="3.10.490.20">
    <property type="match status" value="1"/>
</dbReference>
<keyword evidence="9 14" id="KW-0175">Coiled coil</keyword>
<dbReference type="FunFam" id="1.20.140.100:FF:000001">
    <property type="entry name" value="dynein heavy chain 17, axonemal"/>
    <property type="match status" value="1"/>
</dbReference>
<dbReference type="Pfam" id="PF12780">
    <property type="entry name" value="AAA_8"/>
    <property type="match status" value="1"/>
</dbReference>
<dbReference type="Gene3D" id="1.20.920.30">
    <property type="match status" value="1"/>
</dbReference>
<dbReference type="Pfam" id="PF18198">
    <property type="entry name" value="AAA_lid_11"/>
    <property type="match status" value="1"/>
</dbReference>
<feature type="domain" description="AAA+ ATPase" evidence="16">
    <location>
        <begin position="1645"/>
        <end position="1783"/>
    </location>
</feature>
<evidence type="ECO:0000256" key="4">
    <source>
        <dbReference type="ARBA" id="ARBA00022701"/>
    </source>
</evidence>
<dbReference type="FunFam" id="3.40.50.300:FF:000362">
    <property type="entry name" value="Dynein, axonemal, heavy chain 6"/>
    <property type="match status" value="1"/>
</dbReference>
<dbReference type="InterPro" id="IPR041228">
    <property type="entry name" value="Dynein_C"/>
</dbReference>
<gene>
    <name evidence="17" type="ORF">MEUPH1_LOCUS9494</name>
</gene>
<dbReference type="Pfam" id="PF12781">
    <property type="entry name" value="AAA_9"/>
    <property type="match status" value="1"/>
</dbReference>
<dbReference type="Gene3D" id="1.10.287.2620">
    <property type="match status" value="1"/>
</dbReference>
<feature type="domain" description="AAA+ ATPase" evidence="16">
    <location>
        <begin position="1364"/>
        <end position="1467"/>
    </location>
</feature>
<proteinExistence type="inferred from homology"/>
<evidence type="ECO:0000256" key="5">
    <source>
        <dbReference type="ARBA" id="ARBA00022737"/>
    </source>
</evidence>
<organism evidence="17 18">
    <name type="scientific">Macrosiphum euphorbiae</name>
    <name type="common">potato aphid</name>
    <dbReference type="NCBI Taxonomy" id="13131"/>
    <lineage>
        <taxon>Eukaryota</taxon>
        <taxon>Metazoa</taxon>
        <taxon>Ecdysozoa</taxon>
        <taxon>Arthropoda</taxon>
        <taxon>Hexapoda</taxon>
        <taxon>Insecta</taxon>
        <taxon>Pterygota</taxon>
        <taxon>Neoptera</taxon>
        <taxon>Paraneoptera</taxon>
        <taxon>Hemiptera</taxon>
        <taxon>Sternorrhyncha</taxon>
        <taxon>Aphidomorpha</taxon>
        <taxon>Aphidoidea</taxon>
        <taxon>Aphididae</taxon>
        <taxon>Macrosiphini</taxon>
        <taxon>Macrosiphum</taxon>
    </lineage>
</organism>
<dbReference type="InterPro" id="IPR043157">
    <property type="entry name" value="Dynein_AAA1S"/>
</dbReference>
<dbReference type="InterPro" id="IPR041658">
    <property type="entry name" value="AAA_lid_11"/>
</dbReference>
<dbReference type="InterPro" id="IPR026983">
    <property type="entry name" value="DHC"/>
</dbReference>
<evidence type="ECO:0000256" key="14">
    <source>
        <dbReference type="SAM" id="Coils"/>
    </source>
</evidence>
<dbReference type="Gene3D" id="1.20.1270.280">
    <property type="match status" value="1"/>
</dbReference>
<dbReference type="GO" id="GO:0030286">
    <property type="term" value="C:dynein complex"/>
    <property type="evidence" value="ECO:0007669"/>
    <property type="project" value="UniProtKB-KW"/>
</dbReference>
<comment type="caution">
    <text evidence="17">The sequence shown here is derived from an EMBL/GenBank/DDBJ whole genome shotgun (WGS) entry which is preliminary data.</text>
</comment>
<feature type="compositionally biased region" description="Polar residues" evidence="15">
    <location>
        <begin position="1"/>
        <end position="20"/>
    </location>
</feature>
<dbReference type="Gene3D" id="3.40.50.300">
    <property type="entry name" value="P-loop containing nucleotide triphosphate hydrolases"/>
    <property type="match status" value="5"/>
</dbReference>
<keyword evidence="18" id="KW-1185">Reference proteome</keyword>
<dbReference type="GO" id="GO:0097729">
    <property type="term" value="C:9+2 motile cilium"/>
    <property type="evidence" value="ECO:0007669"/>
    <property type="project" value="UniProtKB-ARBA"/>
</dbReference>
<reference evidence="17 18" key="1">
    <citation type="submission" date="2023-01" db="EMBL/GenBank/DDBJ databases">
        <authorList>
            <person name="Whitehead M."/>
        </authorList>
    </citation>
    <scope>NUCLEOTIDE SEQUENCE [LARGE SCALE GENOMIC DNA]</scope>
</reference>
<feature type="region of interest" description="Disordered" evidence="15">
    <location>
        <begin position="73"/>
        <end position="100"/>
    </location>
</feature>
<dbReference type="PANTHER" id="PTHR22878:SF68">
    <property type="entry name" value="DYNEIN HEAVY CHAIN 6, AXONEMAL-LIKE"/>
    <property type="match status" value="1"/>
</dbReference>
<evidence type="ECO:0000256" key="11">
    <source>
        <dbReference type="ARBA" id="ARBA00023175"/>
    </source>
</evidence>
<dbReference type="FunFam" id="1.10.8.710:FF:000004">
    <property type="entry name" value="Dynein axonemal heavy chain 6"/>
    <property type="match status" value="1"/>
</dbReference>
<dbReference type="FunFam" id="3.40.50.300:FF:000063">
    <property type="entry name" value="dynein heavy chain 6, axonemal"/>
    <property type="match status" value="1"/>
</dbReference>
<dbReference type="InterPro" id="IPR035699">
    <property type="entry name" value="AAA_6"/>
</dbReference>
<evidence type="ECO:0000256" key="2">
    <source>
        <dbReference type="ARBA" id="ARBA00008887"/>
    </source>
</evidence>
<feature type="domain" description="AAA+ ATPase" evidence="16">
    <location>
        <begin position="1991"/>
        <end position="2140"/>
    </location>
</feature>